<sequence>MQKTTPSSSTAIERRQQIEAVCLRLLARREHSRRELLDKLALRGYQRDEVEPVIDALAERDWQNEERYAECYVRQRIQNGYGPIRIRYELQQRGIDGADLDAQAEEQGGWLNLAMAVYLRKYDEDTSLTQTEWLKRSRFLQQRGFSGEMIKGLFAELKIKLNRRLKSGETDFTDWAAAKLEIKT</sequence>
<dbReference type="Pfam" id="PF02631">
    <property type="entry name" value="RecX_HTH2"/>
    <property type="match status" value="1"/>
</dbReference>
<dbReference type="Pfam" id="PF21982">
    <property type="entry name" value="RecX_HTH1"/>
    <property type="match status" value="1"/>
</dbReference>
<proteinExistence type="inferred from homology"/>
<keyword evidence="4 5" id="KW-0963">Cytoplasm</keyword>
<organism evidence="9 10">
    <name type="scientific">Methylomonas rapida</name>
    <dbReference type="NCBI Taxonomy" id="2963939"/>
    <lineage>
        <taxon>Bacteria</taxon>
        <taxon>Pseudomonadati</taxon>
        <taxon>Pseudomonadota</taxon>
        <taxon>Gammaproteobacteria</taxon>
        <taxon>Methylococcales</taxon>
        <taxon>Methylococcaceae</taxon>
        <taxon>Methylomonas</taxon>
    </lineage>
</organism>
<dbReference type="HAMAP" id="MF_01114">
    <property type="entry name" value="RecX"/>
    <property type="match status" value="1"/>
</dbReference>
<dbReference type="EMBL" id="CP113517">
    <property type="protein sequence ID" value="WAR45610.1"/>
    <property type="molecule type" value="Genomic_DNA"/>
</dbReference>
<protein>
    <recommendedName>
        <fullName evidence="3 5">Regulatory protein RecX</fullName>
    </recommendedName>
</protein>
<dbReference type="RefSeq" id="WP_255186520.1">
    <property type="nucleotide sequence ID" value="NZ_CP113517.1"/>
</dbReference>
<feature type="domain" description="RecX second three-helical" evidence="6">
    <location>
        <begin position="64"/>
        <end position="101"/>
    </location>
</feature>
<dbReference type="PANTHER" id="PTHR33602">
    <property type="entry name" value="REGULATORY PROTEIN RECX FAMILY PROTEIN"/>
    <property type="match status" value="1"/>
</dbReference>
<dbReference type="Proteomes" id="UP001162780">
    <property type="component" value="Chromosome"/>
</dbReference>
<evidence type="ECO:0000256" key="2">
    <source>
        <dbReference type="ARBA" id="ARBA00009695"/>
    </source>
</evidence>
<comment type="function">
    <text evidence="5">Modulates RecA activity.</text>
</comment>
<evidence type="ECO:0000256" key="4">
    <source>
        <dbReference type="ARBA" id="ARBA00022490"/>
    </source>
</evidence>
<evidence type="ECO:0000256" key="1">
    <source>
        <dbReference type="ARBA" id="ARBA00004496"/>
    </source>
</evidence>
<evidence type="ECO:0000259" key="7">
    <source>
        <dbReference type="Pfam" id="PF21981"/>
    </source>
</evidence>
<evidence type="ECO:0000313" key="9">
    <source>
        <dbReference type="EMBL" id="WAR45610.1"/>
    </source>
</evidence>
<name>A0ABY7GM81_9GAMM</name>
<dbReference type="Pfam" id="PF21981">
    <property type="entry name" value="RecX_HTH3"/>
    <property type="match status" value="1"/>
</dbReference>
<feature type="domain" description="RecX first three-helical" evidence="8">
    <location>
        <begin position="21"/>
        <end position="55"/>
    </location>
</feature>
<feature type="domain" description="RecX third three-helical" evidence="7">
    <location>
        <begin position="112"/>
        <end position="151"/>
    </location>
</feature>
<dbReference type="PANTHER" id="PTHR33602:SF1">
    <property type="entry name" value="REGULATORY PROTEIN RECX FAMILY PROTEIN"/>
    <property type="match status" value="1"/>
</dbReference>
<evidence type="ECO:0000256" key="3">
    <source>
        <dbReference type="ARBA" id="ARBA00018111"/>
    </source>
</evidence>
<evidence type="ECO:0000259" key="8">
    <source>
        <dbReference type="Pfam" id="PF21982"/>
    </source>
</evidence>
<evidence type="ECO:0000256" key="5">
    <source>
        <dbReference type="HAMAP-Rule" id="MF_01114"/>
    </source>
</evidence>
<dbReference type="InterPro" id="IPR053924">
    <property type="entry name" value="RecX_HTH_2nd"/>
</dbReference>
<dbReference type="Gene3D" id="1.10.10.10">
    <property type="entry name" value="Winged helix-like DNA-binding domain superfamily/Winged helix DNA-binding domain"/>
    <property type="match status" value="3"/>
</dbReference>
<reference evidence="9" key="1">
    <citation type="submission" date="2022-11" db="EMBL/GenBank/DDBJ databases">
        <title>Methylomonas rapida sp. nov., Carotenoid-Producing Obligate Methanotrophs with High Growth Characteristics and Biotechnological Potential.</title>
        <authorList>
            <person name="Tikhonova E.N."/>
            <person name="Suleimanov R.Z."/>
            <person name="Miroshnikov K."/>
            <person name="Oshkin I.Y."/>
            <person name="Belova S.E."/>
            <person name="Danilova O.V."/>
            <person name="Ashikhmin A."/>
            <person name="Konopkin A."/>
            <person name="But S.Y."/>
            <person name="Khmelenina V.N."/>
            <person name="Kuznetsov N."/>
            <person name="Pimenov N.V."/>
            <person name="Dedysh S.N."/>
        </authorList>
    </citation>
    <scope>NUCLEOTIDE SEQUENCE</scope>
    <source>
        <strain evidence="9">MP1</strain>
    </source>
</reference>
<dbReference type="InterPro" id="IPR003783">
    <property type="entry name" value="Regulatory_RecX"/>
</dbReference>
<dbReference type="InterPro" id="IPR036388">
    <property type="entry name" value="WH-like_DNA-bd_sf"/>
</dbReference>
<evidence type="ECO:0000259" key="6">
    <source>
        <dbReference type="Pfam" id="PF02631"/>
    </source>
</evidence>
<accession>A0ABY7GM81</accession>
<gene>
    <name evidence="5" type="primary">recX</name>
    <name evidence="9" type="ORF">NM686_003595</name>
</gene>
<dbReference type="InterPro" id="IPR053926">
    <property type="entry name" value="RecX_HTH_1st"/>
</dbReference>
<comment type="similarity">
    <text evidence="2 5">Belongs to the RecX family.</text>
</comment>
<keyword evidence="10" id="KW-1185">Reference proteome</keyword>
<dbReference type="InterPro" id="IPR053925">
    <property type="entry name" value="RecX_HTH_3rd"/>
</dbReference>
<comment type="subcellular location">
    <subcellularLocation>
        <location evidence="1 5">Cytoplasm</location>
    </subcellularLocation>
</comment>
<evidence type="ECO:0000313" key="10">
    <source>
        <dbReference type="Proteomes" id="UP001162780"/>
    </source>
</evidence>